<dbReference type="PRINTS" id="PR00111">
    <property type="entry name" value="ABHYDROLASE"/>
</dbReference>
<feature type="domain" description="AB hydrolase-1" evidence="1">
    <location>
        <begin position="25"/>
        <end position="246"/>
    </location>
</feature>
<evidence type="ECO:0000259" key="1">
    <source>
        <dbReference type="Pfam" id="PF00561"/>
    </source>
</evidence>
<reference evidence="2 3" key="1">
    <citation type="submission" date="2018-03" db="EMBL/GenBank/DDBJ databases">
        <title>Genomic Encyclopedia of Type Strains, Phase III (KMG-III): the genomes of soil and plant-associated and newly described type strains.</title>
        <authorList>
            <person name="Whitman W."/>
        </authorList>
    </citation>
    <scope>NUCLEOTIDE SEQUENCE [LARGE SCALE GENOMIC DNA]</scope>
    <source>
        <strain evidence="2 3">CGMCC 1.12484</strain>
    </source>
</reference>
<keyword evidence="3" id="KW-1185">Reference proteome</keyword>
<proteinExistence type="predicted"/>
<dbReference type="InterPro" id="IPR050266">
    <property type="entry name" value="AB_hydrolase_sf"/>
</dbReference>
<dbReference type="Proteomes" id="UP000237983">
    <property type="component" value="Unassembled WGS sequence"/>
</dbReference>
<name>A0A2T0VB29_9MICO</name>
<gene>
    <name evidence="2" type="ORF">B0I08_107153</name>
</gene>
<dbReference type="Pfam" id="PF00561">
    <property type="entry name" value="Abhydrolase_1"/>
    <property type="match status" value="1"/>
</dbReference>
<organism evidence="2 3">
    <name type="scientific">Glaciihabitans tibetensis</name>
    <dbReference type="NCBI Taxonomy" id="1266600"/>
    <lineage>
        <taxon>Bacteria</taxon>
        <taxon>Bacillati</taxon>
        <taxon>Actinomycetota</taxon>
        <taxon>Actinomycetes</taxon>
        <taxon>Micrococcales</taxon>
        <taxon>Microbacteriaceae</taxon>
        <taxon>Glaciihabitans</taxon>
    </lineage>
</organism>
<dbReference type="SUPFAM" id="SSF53474">
    <property type="entry name" value="alpha/beta-Hydrolases"/>
    <property type="match status" value="1"/>
</dbReference>
<dbReference type="EMBL" id="PVTL01000007">
    <property type="protein sequence ID" value="PRY67257.1"/>
    <property type="molecule type" value="Genomic_DNA"/>
</dbReference>
<accession>A0A2T0VB29</accession>
<dbReference type="InterPro" id="IPR029058">
    <property type="entry name" value="AB_hydrolase_fold"/>
</dbReference>
<evidence type="ECO:0000313" key="2">
    <source>
        <dbReference type="EMBL" id="PRY67257.1"/>
    </source>
</evidence>
<dbReference type="GO" id="GO:0016020">
    <property type="term" value="C:membrane"/>
    <property type="evidence" value="ECO:0007669"/>
    <property type="project" value="TreeGrafter"/>
</dbReference>
<dbReference type="PANTHER" id="PTHR43798:SF33">
    <property type="entry name" value="HYDROLASE, PUTATIVE (AFU_ORTHOLOGUE AFUA_2G14860)-RELATED"/>
    <property type="match status" value="1"/>
</dbReference>
<protein>
    <submittedName>
        <fullName evidence="2">Pimeloyl-ACP methyl ester carboxylesterase</fullName>
    </submittedName>
</protein>
<dbReference type="OrthoDB" id="9769541at2"/>
<dbReference type="GO" id="GO:0003824">
    <property type="term" value="F:catalytic activity"/>
    <property type="evidence" value="ECO:0007669"/>
    <property type="project" value="UniProtKB-ARBA"/>
</dbReference>
<evidence type="ECO:0000313" key="3">
    <source>
        <dbReference type="Proteomes" id="UP000237983"/>
    </source>
</evidence>
<comment type="caution">
    <text evidence="2">The sequence shown here is derived from an EMBL/GenBank/DDBJ whole genome shotgun (WGS) entry which is preliminary data.</text>
</comment>
<dbReference type="PANTHER" id="PTHR43798">
    <property type="entry name" value="MONOACYLGLYCEROL LIPASE"/>
    <property type="match status" value="1"/>
</dbReference>
<dbReference type="Gene3D" id="3.40.50.1820">
    <property type="entry name" value="alpha/beta hydrolase"/>
    <property type="match status" value="1"/>
</dbReference>
<dbReference type="InterPro" id="IPR000073">
    <property type="entry name" value="AB_hydrolase_1"/>
</dbReference>
<dbReference type="RefSeq" id="WP_106213805.1">
    <property type="nucleotide sequence ID" value="NZ_PVTL01000007.1"/>
</dbReference>
<sequence length="261" mass="28884">MTLLSRLFRARVPLLHVASDQGEGPVVVLVHGIASSSVTFRRLVPLLVDRHRVITIDLLGFGESVAPDDATFTLDEHVASLATTLDSLGLRAPFILVGHSLGSLISARYAAVRPQRVARLVLISPPVYLAPSELGDTRVRNQVGAYMRAYEFIRVNKEFTIANAARIGRLLQISEVFEISERNWTAFILSMKNCIESQTTISDIAAVRVPIDVVFGSLDQFITPGTMRIIEQMRHVTMHRVEAADHLVRKRLARAVSRVIG</sequence>
<dbReference type="AlphaFoldDB" id="A0A2T0VB29"/>